<dbReference type="SMART" id="SM00089">
    <property type="entry name" value="PKD"/>
    <property type="match status" value="1"/>
</dbReference>
<feature type="domain" description="BPTI/Kunitz inhibitor" evidence="12">
    <location>
        <begin position="235"/>
        <end position="285"/>
    </location>
</feature>
<dbReference type="GO" id="GO:0008544">
    <property type="term" value="P:epidermis development"/>
    <property type="evidence" value="ECO:0007669"/>
    <property type="project" value="TreeGrafter"/>
</dbReference>
<feature type="region of interest" description="Disordered" evidence="9">
    <location>
        <begin position="438"/>
        <end position="464"/>
    </location>
</feature>
<dbReference type="SMART" id="SM00765">
    <property type="entry name" value="MANEC"/>
    <property type="match status" value="1"/>
</dbReference>
<feature type="domain" description="BPTI/Kunitz inhibitor" evidence="12">
    <location>
        <begin position="342"/>
        <end position="388"/>
    </location>
</feature>
<keyword evidence="7" id="KW-0325">Glycoprotein</keyword>
<dbReference type="Proteomes" id="UP000264840">
    <property type="component" value="Unplaced"/>
</dbReference>
<dbReference type="SMART" id="SM00131">
    <property type="entry name" value="KU"/>
    <property type="match status" value="2"/>
</dbReference>
<dbReference type="SMART" id="SM00192">
    <property type="entry name" value="LDLa"/>
    <property type="match status" value="1"/>
</dbReference>
<dbReference type="Pfam" id="PF00057">
    <property type="entry name" value="Ldl_recept_a"/>
    <property type="match status" value="1"/>
</dbReference>
<dbReference type="CDD" id="cd22623">
    <property type="entry name" value="Kunitz_HAI1_1-like"/>
    <property type="match status" value="1"/>
</dbReference>
<dbReference type="Gene3D" id="2.60.40.10">
    <property type="entry name" value="Immunoglobulins"/>
    <property type="match status" value="1"/>
</dbReference>
<sequence length="464" mass="51225">MSTRSSSSPLLLLVFALLRSGGAVDPHCEDEFRRGHEDFVLYAEDAVKQGAVMLATASFYSELECERACCGQVHCNLALLEPSVPGEENRTCVLFNCVRRNRFACRFVTQSGYKSYVRDAVYRKYLAAPQKEGKKHPPVANAGRDVTIQPGETVMLNGTESVALSGAKIKDYRWSLQRGDSSVKIETNYPDQVQLSNLQTGSYVFKLTVNDSNGKSDDAKVTVLVLNPQQTSSYCQAPVKVGPCRAKFTRWRYNITKGVCEMFVFGGCIGNENNFLSEQECLSACRGCHRRGVCGSPCGPDQLTCGNGCCLDRSMECDNVKQCSDGSDESQRKVCFNFLSQCTEPPRTGPCRAKFPGWYYDPLDQKCHEFTYGGCDGNENNFPDDQTCGVALYKQDMTSLSSSTGSITLAVILSVAILSLLAILAYCFLRARKRRTHRPVNTGPTHEALSKEETSVYNSTTKPM</sequence>
<evidence type="ECO:0000259" key="12">
    <source>
        <dbReference type="PROSITE" id="PS50279"/>
    </source>
</evidence>
<evidence type="ECO:0000256" key="5">
    <source>
        <dbReference type="ARBA" id="ARBA00023136"/>
    </source>
</evidence>
<dbReference type="Gene3D" id="4.10.410.10">
    <property type="entry name" value="Pancreatic trypsin inhibitor Kunitz domain"/>
    <property type="match status" value="2"/>
</dbReference>
<dbReference type="PROSITE" id="PS50068">
    <property type="entry name" value="LDLRA_2"/>
    <property type="match status" value="1"/>
</dbReference>
<dbReference type="GO" id="GO:0030198">
    <property type="term" value="P:extracellular matrix organization"/>
    <property type="evidence" value="ECO:0007669"/>
    <property type="project" value="TreeGrafter"/>
</dbReference>
<proteinExistence type="predicted"/>
<evidence type="ECO:0000256" key="3">
    <source>
        <dbReference type="ARBA" id="ARBA00022729"/>
    </source>
</evidence>
<feature type="chain" id="PRO_5018720004" evidence="11">
    <location>
        <begin position="24"/>
        <end position="464"/>
    </location>
</feature>
<dbReference type="SUPFAM" id="SSF49299">
    <property type="entry name" value="PKD domain"/>
    <property type="match status" value="1"/>
</dbReference>
<keyword evidence="5 10" id="KW-0472">Membrane</keyword>
<evidence type="ECO:0000256" key="4">
    <source>
        <dbReference type="ARBA" id="ARBA00022989"/>
    </source>
</evidence>
<evidence type="ECO:0000259" key="13">
    <source>
        <dbReference type="PROSITE" id="PS50986"/>
    </source>
</evidence>
<feature type="compositionally biased region" description="Polar residues" evidence="9">
    <location>
        <begin position="455"/>
        <end position="464"/>
    </location>
</feature>
<evidence type="ECO:0000256" key="2">
    <source>
        <dbReference type="ARBA" id="ARBA00022692"/>
    </source>
</evidence>
<dbReference type="Ensembl" id="ENSHBUT00000030267.1">
    <property type="protein sequence ID" value="ENSHBUP00000034980.1"/>
    <property type="gene ID" value="ENSHBUG00000023372.1"/>
</dbReference>
<keyword evidence="6 8" id="KW-1015">Disulfide bond</keyword>
<dbReference type="PROSITE" id="PS00280">
    <property type="entry name" value="BPTI_KUNITZ_1"/>
    <property type="match status" value="2"/>
</dbReference>
<comment type="subcellular location">
    <subcellularLocation>
        <location evidence="1">Membrane</location>
    </subcellularLocation>
</comment>
<organism evidence="14 15">
    <name type="scientific">Haplochromis burtoni</name>
    <name type="common">Burton's mouthbrooder</name>
    <name type="synonym">Chromis burtoni</name>
    <dbReference type="NCBI Taxonomy" id="8153"/>
    <lineage>
        <taxon>Eukaryota</taxon>
        <taxon>Metazoa</taxon>
        <taxon>Chordata</taxon>
        <taxon>Craniata</taxon>
        <taxon>Vertebrata</taxon>
        <taxon>Euteleostomi</taxon>
        <taxon>Actinopterygii</taxon>
        <taxon>Neopterygii</taxon>
        <taxon>Teleostei</taxon>
        <taxon>Neoteleostei</taxon>
        <taxon>Acanthomorphata</taxon>
        <taxon>Ovalentaria</taxon>
        <taxon>Cichlomorphae</taxon>
        <taxon>Cichliformes</taxon>
        <taxon>Cichlidae</taxon>
        <taxon>African cichlids</taxon>
        <taxon>Pseudocrenilabrinae</taxon>
        <taxon>Haplochromini</taxon>
        <taxon>Haplochromis</taxon>
    </lineage>
</organism>
<evidence type="ECO:0000313" key="15">
    <source>
        <dbReference type="Proteomes" id="UP000264840"/>
    </source>
</evidence>
<dbReference type="InterPro" id="IPR002223">
    <property type="entry name" value="Kunitz_BPTI"/>
</dbReference>
<dbReference type="GeneTree" id="ENSGT00940000164935"/>
<feature type="transmembrane region" description="Helical" evidence="10">
    <location>
        <begin position="407"/>
        <end position="429"/>
    </location>
</feature>
<feature type="disulfide bond" evidence="8">
    <location>
        <begin position="298"/>
        <end position="310"/>
    </location>
</feature>
<protein>
    <submittedName>
        <fullName evidence="14">Serine peptidase inhibitor, Kunitz type 1 b</fullName>
    </submittedName>
</protein>
<dbReference type="InterPro" id="IPR035986">
    <property type="entry name" value="PKD_dom_sf"/>
</dbReference>
<dbReference type="Pfam" id="PF07502">
    <property type="entry name" value="MANEC"/>
    <property type="match status" value="1"/>
</dbReference>
<dbReference type="GO" id="GO:0005886">
    <property type="term" value="C:plasma membrane"/>
    <property type="evidence" value="ECO:0007669"/>
    <property type="project" value="TreeGrafter"/>
</dbReference>
<keyword evidence="2 10" id="KW-0812">Transmembrane</keyword>
<evidence type="ECO:0000256" key="8">
    <source>
        <dbReference type="PROSITE-ProRule" id="PRU00124"/>
    </source>
</evidence>
<reference evidence="14" key="2">
    <citation type="submission" date="2025-09" db="UniProtKB">
        <authorList>
            <consortium name="Ensembl"/>
        </authorList>
    </citation>
    <scope>IDENTIFICATION</scope>
</reference>
<evidence type="ECO:0000256" key="9">
    <source>
        <dbReference type="SAM" id="MobiDB-lite"/>
    </source>
</evidence>
<evidence type="ECO:0000256" key="10">
    <source>
        <dbReference type="SAM" id="Phobius"/>
    </source>
</evidence>
<dbReference type="CDD" id="cd00112">
    <property type="entry name" value="LDLa"/>
    <property type="match status" value="1"/>
</dbReference>
<evidence type="ECO:0000256" key="7">
    <source>
        <dbReference type="ARBA" id="ARBA00023180"/>
    </source>
</evidence>
<dbReference type="FunFam" id="4.10.410.10:FF:000006">
    <property type="entry name" value="Serine peptidase inhibitor, Kunitz type 1"/>
    <property type="match status" value="1"/>
</dbReference>
<name>A0A3Q2XHJ7_HAPBU</name>
<dbReference type="InterPro" id="IPR036055">
    <property type="entry name" value="LDL_receptor-like_sf"/>
</dbReference>
<dbReference type="InterPro" id="IPR022409">
    <property type="entry name" value="PKD/Chitinase_dom"/>
</dbReference>
<dbReference type="PROSITE" id="PS50986">
    <property type="entry name" value="MANSC"/>
    <property type="match status" value="1"/>
</dbReference>
<dbReference type="InterPro" id="IPR036880">
    <property type="entry name" value="Kunitz_BPTI_sf"/>
</dbReference>
<dbReference type="PANTHER" id="PTHR46750:SF1">
    <property type="entry name" value="KUNITZ-TYPE PROTEASE INHIBITOR 1"/>
    <property type="match status" value="1"/>
</dbReference>
<dbReference type="SUPFAM" id="SSF57362">
    <property type="entry name" value="BPTI-like"/>
    <property type="match status" value="2"/>
</dbReference>
<dbReference type="CDD" id="cd22624">
    <property type="entry name" value="Kunitz_HAI1_2-like"/>
    <property type="match status" value="1"/>
</dbReference>
<dbReference type="InterPro" id="IPR020901">
    <property type="entry name" value="Prtase_inh_Kunz-CS"/>
</dbReference>
<keyword evidence="3 11" id="KW-0732">Signal</keyword>
<dbReference type="InterPro" id="IPR013980">
    <property type="entry name" value="MANSC_dom"/>
</dbReference>
<accession>A0A3Q2XHJ7</accession>
<dbReference type="InterPro" id="IPR011106">
    <property type="entry name" value="MANSC_N"/>
</dbReference>
<dbReference type="GO" id="GO:0060429">
    <property type="term" value="P:epithelium development"/>
    <property type="evidence" value="ECO:0007669"/>
    <property type="project" value="TreeGrafter"/>
</dbReference>
<evidence type="ECO:0000256" key="11">
    <source>
        <dbReference type="SAM" id="SignalP"/>
    </source>
</evidence>
<keyword evidence="4 10" id="KW-1133">Transmembrane helix</keyword>
<evidence type="ECO:0000256" key="6">
    <source>
        <dbReference type="ARBA" id="ARBA00023157"/>
    </source>
</evidence>
<feature type="signal peptide" evidence="11">
    <location>
        <begin position="1"/>
        <end position="23"/>
    </location>
</feature>
<dbReference type="PRINTS" id="PR00759">
    <property type="entry name" value="BASICPTASE"/>
</dbReference>
<keyword evidence="15" id="KW-1185">Reference proteome</keyword>
<reference evidence="14" key="1">
    <citation type="submission" date="2025-08" db="UniProtKB">
        <authorList>
            <consortium name="Ensembl"/>
        </authorList>
    </citation>
    <scope>IDENTIFICATION</scope>
</reference>
<feature type="domain" description="MANSC" evidence="13">
    <location>
        <begin position="35"/>
        <end position="116"/>
    </location>
</feature>
<dbReference type="Pfam" id="PF00014">
    <property type="entry name" value="Kunitz_BPTI"/>
    <property type="match status" value="2"/>
</dbReference>
<dbReference type="GO" id="GO:0004867">
    <property type="term" value="F:serine-type endopeptidase inhibitor activity"/>
    <property type="evidence" value="ECO:0007669"/>
    <property type="project" value="InterPro"/>
</dbReference>
<feature type="disulfide bond" evidence="8">
    <location>
        <begin position="305"/>
        <end position="323"/>
    </location>
</feature>
<dbReference type="CDD" id="cd00146">
    <property type="entry name" value="PKD"/>
    <property type="match status" value="1"/>
</dbReference>
<dbReference type="PROSITE" id="PS50279">
    <property type="entry name" value="BPTI_KUNITZ_2"/>
    <property type="match status" value="2"/>
</dbReference>
<dbReference type="Pfam" id="PF22352">
    <property type="entry name" value="K319L-like_PKD"/>
    <property type="match status" value="1"/>
</dbReference>
<dbReference type="PROSITE" id="PS01209">
    <property type="entry name" value="LDLRA_1"/>
    <property type="match status" value="1"/>
</dbReference>
<dbReference type="AlphaFoldDB" id="A0A3Q2XHJ7"/>
<dbReference type="InterPro" id="IPR002172">
    <property type="entry name" value="LDrepeatLR_classA_rpt"/>
</dbReference>
<dbReference type="InterPro" id="IPR023415">
    <property type="entry name" value="LDLR_class-A_CS"/>
</dbReference>
<dbReference type="SUPFAM" id="SSF57424">
    <property type="entry name" value="LDL receptor-like module"/>
    <property type="match status" value="1"/>
</dbReference>
<dbReference type="InterPro" id="IPR013783">
    <property type="entry name" value="Ig-like_fold"/>
</dbReference>
<dbReference type="Gene3D" id="4.10.400.10">
    <property type="entry name" value="Low-density Lipoprotein Receptor"/>
    <property type="match status" value="1"/>
</dbReference>
<comment type="caution">
    <text evidence="8">Lacks conserved residue(s) required for the propagation of feature annotation.</text>
</comment>
<evidence type="ECO:0000313" key="14">
    <source>
        <dbReference type="Ensembl" id="ENSHBUP00000034980.1"/>
    </source>
</evidence>
<dbReference type="PANTHER" id="PTHR46750">
    <property type="entry name" value="KUNITZ-TYPE PROTEASE INHIBITOR 1"/>
    <property type="match status" value="1"/>
</dbReference>
<evidence type="ECO:0000256" key="1">
    <source>
        <dbReference type="ARBA" id="ARBA00004370"/>
    </source>
</evidence>